<keyword evidence="2" id="KW-1185">Reference proteome</keyword>
<gene>
    <name evidence="1" type="ORF">BCR33DRAFT_721189</name>
</gene>
<protein>
    <submittedName>
        <fullName evidence="1">Uncharacterized protein</fullName>
    </submittedName>
</protein>
<evidence type="ECO:0000313" key="2">
    <source>
        <dbReference type="Proteomes" id="UP000193642"/>
    </source>
</evidence>
<name>A0A1Y2BTP8_9FUNG</name>
<organism evidence="1 2">
    <name type="scientific">Rhizoclosmatium globosum</name>
    <dbReference type="NCBI Taxonomy" id="329046"/>
    <lineage>
        <taxon>Eukaryota</taxon>
        <taxon>Fungi</taxon>
        <taxon>Fungi incertae sedis</taxon>
        <taxon>Chytridiomycota</taxon>
        <taxon>Chytridiomycota incertae sedis</taxon>
        <taxon>Chytridiomycetes</taxon>
        <taxon>Chytridiales</taxon>
        <taxon>Chytriomycetaceae</taxon>
        <taxon>Rhizoclosmatium</taxon>
    </lineage>
</organism>
<dbReference type="AlphaFoldDB" id="A0A1Y2BTP8"/>
<sequence>MEHKGSVRSIKQNTMIQTNKTLRHCYPTDNFFCRDEFFVLPKGMTRAQALTKIEHASIANKIMKEDRNFDCLQKEMQKDLVLLGFPKGTAWADLTHAQKKKVESLSLVQGSEDGVSESQSTKAAKRIMNNQQRLEEHSDDLEKLGLGGNRIWNDLSAAEHKKIKELAESEWVELSNEGSYVKKHLVESHEAGEKALQRNDWKDATSSKPVNTCPCYTCTRWSAPHEGVARSKWRAEAVKDYSIVNK</sequence>
<dbReference type="EMBL" id="MCGO01000047">
    <property type="protein sequence ID" value="ORY38007.1"/>
    <property type="molecule type" value="Genomic_DNA"/>
</dbReference>
<evidence type="ECO:0000313" key="1">
    <source>
        <dbReference type="EMBL" id="ORY38007.1"/>
    </source>
</evidence>
<dbReference type="Proteomes" id="UP000193642">
    <property type="component" value="Unassembled WGS sequence"/>
</dbReference>
<accession>A0A1Y2BTP8</accession>
<reference evidence="1 2" key="1">
    <citation type="submission" date="2016-07" db="EMBL/GenBank/DDBJ databases">
        <title>Pervasive Adenine N6-methylation of Active Genes in Fungi.</title>
        <authorList>
            <consortium name="DOE Joint Genome Institute"/>
            <person name="Mondo S.J."/>
            <person name="Dannebaum R.O."/>
            <person name="Kuo R.C."/>
            <person name="Labutti K."/>
            <person name="Haridas S."/>
            <person name="Kuo A."/>
            <person name="Salamov A."/>
            <person name="Ahrendt S.R."/>
            <person name="Lipzen A."/>
            <person name="Sullivan W."/>
            <person name="Andreopoulos W.B."/>
            <person name="Clum A."/>
            <person name="Lindquist E."/>
            <person name="Daum C."/>
            <person name="Ramamoorthy G.K."/>
            <person name="Gryganskyi A."/>
            <person name="Culley D."/>
            <person name="Magnuson J.K."/>
            <person name="James T.Y."/>
            <person name="O'Malley M.A."/>
            <person name="Stajich J.E."/>
            <person name="Spatafora J.W."/>
            <person name="Visel A."/>
            <person name="Grigoriev I.V."/>
        </authorList>
    </citation>
    <scope>NUCLEOTIDE SEQUENCE [LARGE SCALE GENOMIC DNA]</scope>
    <source>
        <strain evidence="1 2">JEL800</strain>
    </source>
</reference>
<proteinExistence type="predicted"/>
<comment type="caution">
    <text evidence="1">The sequence shown here is derived from an EMBL/GenBank/DDBJ whole genome shotgun (WGS) entry which is preliminary data.</text>
</comment>